<dbReference type="PROSITE" id="PS01124">
    <property type="entry name" value="HTH_ARAC_FAMILY_2"/>
    <property type="match status" value="1"/>
</dbReference>
<dbReference type="InterPro" id="IPR018060">
    <property type="entry name" value="HTH_AraC"/>
</dbReference>
<evidence type="ECO:0000256" key="3">
    <source>
        <dbReference type="ARBA" id="ARBA00023163"/>
    </source>
</evidence>
<evidence type="ECO:0000259" key="5">
    <source>
        <dbReference type="PROSITE" id="PS01124"/>
    </source>
</evidence>
<keyword evidence="3" id="KW-0804">Transcription</keyword>
<protein>
    <submittedName>
        <fullName evidence="6">AraC family transcriptional regulator</fullName>
    </submittedName>
</protein>
<keyword evidence="7" id="KW-1185">Reference proteome</keyword>
<dbReference type="PANTHER" id="PTHR47894">
    <property type="entry name" value="HTH-TYPE TRANSCRIPTIONAL REGULATOR GADX"/>
    <property type="match status" value="1"/>
</dbReference>
<evidence type="ECO:0000256" key="4">
    <source>
        <dbReference type="SAM" id="Coils"/>
    </source>
</evidence>
<dbReference type="InterPro" id="IPR009057">
    <property type="entry name" value="Homeodomain-like_sf"/>
</dbReference>
<dbReference type="EMBL" id="BAAAGF010000002">
    <property type="protein sequence ID" value="GAA0743432.1"/>
    <property type="molecule type" value="Genomic_DNA"/>
</dbReference>
<feature type="domain" description="HTH araC/xylS-type" evidence="5">
    <location>
        <begin position="226"/>
        <end position="324"/>
    </location>
</feature>
<dbReference type="SMART" id="SM00342">
    <property type="entry name" value="HTH_ARAC"/>
    <property type="match status" value="1"/>
</dbReference>
<dbReference type="RefSeq" id="WP_343797382.1">
    <property type="nucleotide sequence ID" value="NZ_BAAAGF010000002.1"/>
</dbReference>
<dbReference type="InterPro" id="IPR032687">
    <property type="entry name" value="AraC-type_N"/>
</dbReference>
<dbReference type="Gene3D" id="1.10.10.60">
    <property type="entry name" value="Homeodomain-like"/>
    <property type="match status" value="1"/>
</dbReference>
<dbReference type="Pfam" id="PF12625">
    <property type="entry name" value="Arabinose_bd"/>
    <property type="match status" value="1"/>
</dbReference>
<proteinExistence type="predicted"/>
<accession>A0ABN1JNF9</accession>
<keyword evidence="2" id="KW-0238">DNA-binding</keyword>
<organism evidence="6 7">
    <name type="scientific">Gaetbulibacter jejuensis</name>
    <dbReference type="NCBI Taxonomy" id="584607"/>
    <lineage>
        <taxon>Bacteria</taxon>
        <taxon>Pseudomonadati</taxon>
        <taxon>Bacteroidota</taxon>
        <taxon>Flavobacteriia</taxon>
        <taxon>Flavobacteriales</taxon>
        <taxon>Flavobacteriaceae</taxon>
        <taxon>Gaetbulibacter</taxon>
    </lineage>
</organism>
<dbReference type="InterPro" id="IPR020449">
    <property type="entry name" value="Tscrpt_reg_AraC-type_HTH"/>
</dbReference>
<reference evidence="6 7" key="1">
    <citation type="journal article" date="2019" name="Int. J. Syst. Evol. Microbiol.">
        <title>The Global Catalogue of Microorganisms (GCM) 10K type strain sequencing project: providing services to taxonomists for standard genome sequencing and annotation.</title>
        <authorList>
            <consortium name="The Broad Institute Genomics Platform"/>
            <consortium name="The Broad Institute Genome Sequencing Center for Infectious Disease"/>
            <person name="Wu L."/>
            <person name="Ma J."/>
        </authorList>
    </citation>
    <scope>NUCLEOTIDE SEQUENCE [LARGE SCALE GENOMIC DNA]</scope>
    <source>
        <strain evidence="6 7">JCM 15976</strain>
    </source>
</reference>
<keyword evidence="4" id="KW-0175">Coiled coil</keyword>
<feature type="coiled-coil region" evidence="4">
    <location>
        <begin position="203"/>
        <end position="234"/>
    </location>
</feature>
<dbReference type="PRINTS" id="PR00032">
    <property type="entry name" value="HTHARAC"/>
</dbReference>
<dbReference type="Proteomes" id="UP001500736">
    <property type="component" value="Unassembled WGS sequence"/>
</dbReference>
<evidence type="ECO:0000313" key="7">
    <source>
        <dbReference type="Proteomes" id="UP001500736"/>
    </source>
</evidence>
<dbReference type="SUPFAM" id="SSF46689">
    <property type="entry name" value="Homeodomain-like"/>
    <property type="match status" value="1"/>
</dbReference>
<dbReference type="Pfam" id="PF12833">
    <property type="entry name" value="HTH_18"/>
    <property type="match status" value="1"/>
</dbReference>
<name>A0ABN1JNF9_9FLAO</name>
<evidence type="ECO:0000313" key="6">
    <source>
        <dbReference type="EMBL" id="GAA0743432.1"/>
    </source>
</evidence>
<sequence>MAVVFSTIYNKAIQLALSEGLDKVQLNRFLDYKVENKRVPMELLLEVYELASDKLQAGFGLRQGKQLDTTDYGTLGLSWKTCLKAIDVLNNVKRYMVLVTDDGSIELDESEGKTKLVLNREVYRTGIKTANEASFVMLVGILNEVTGKNIKPIEVNFKHSFSNSDYFSEYFDCPVNFNATENTLIFNSKALEISTIKADKFIHQFLLERMEQEKSKLSEQEDVLTSEINKLLKESMSSGIPSISQVGDYLGMSARTLKRRLADRNLSFRELIQKNQHETATQLLSNSSQSVGEIAFLTGFSEQSAFNRAFKRWTGQAPNEYRKNL</sequence>
<gene>
    <name evidence="6" type="ORF">GCM10009431_16570</name>
</gene>
<evidence type="ECO:0000256" key="1">
    <source>
        <dbReference type="ARBA" id="ARBA00023015"/>
    </source>
</evidence>
<evidence type="ECO:0000256" key="2">
    <source>
        <dbReference type="ARBA" id="ARBA00023125"/>
    </source>
</evidence>
<comment type="caution">
    <text evidence="6">The sequence shown here is derived from an EMBL/GenBank/DDBJ whole genome shotgun (WGS) entry which is preliminary data.</text>
</comment>
<dbReference type="PANTHER" id="PTHR47894:SF1">
    <property type="entry name" value="HTH-TYPE TRANSCRIPTIONAL REGULATOR VQSM"/>
    <property type="match status" value="1"/>
</dbReference>
<keyword evidence="1" id="KW-0805">Transcription regulation</keyword>